<name>F9G8Z8_FUSOF</name>
<proteinExistence type="predicted"/>
<organism evidence="1">
    <name type="scientific">Fusarium oxysporum (strain Fo5176)</name>
    <name type="common">Fusarium vascular wilt</name>
    <dbReference type="NCBI Taxonomy" id="660025"/>
    <lineage>
        <taxon>Eukaryota</taxon>
        <taxon>Fungi</taxon>
        <taxon>Dikarya</taxon>
        <taxon>Ascomycota</taxon>
        <taxon>Pezizomycotina</taxon>
        <taxon>Sordariomycetes</taxon>
        <taxon>Hypocreomycetidae</taxon>
        <taxon>Hypocreales</taxon>
        <taxon>Nectriaceae</taxon>
        <taxon>Fusarium</taxon>
        <taxon>Fusarium oxysporum species complex</taxon>
    </lineage>
</organism>
<dbReference type="EMBL" id="AFQF01003686">
    <property type="protein sequence ID" value="EGU74359.1"/>
    <property type="molecule type" value="Genomic_DNA"/>
</dbReference>
<sequence length="76" mass="8584">MILRTLDMDAINFPPEFGPAREGQEAPRGPFNGYGKAHKRTWWCPHRARPSKTVKHMVHPLTVDGGQKFGPVASRF</sequence>
<protein>
    <submittedName>
        <fullName evidence="1">Uncharacterized protein</fullName>
    </submittedName>
</protein>
<dbReference type="AlphaFoldDB" id="F9G8Z8"/>
<gene>
    <name evidence="1" type="ORF">FOXB_15130</name>
</gene>
<evidence type="ECO:0000313" key="1">
    <source>
        <dbReference type="EMBL" id="EGU74359.1"/>
    </source>
</evidence>
<comment type="caution">
    <text evidence="1">The sequence shown here is derived from an EMBL/GenBank/DDBJ whole genome shotgun (WGS) entry which is preliminary data.</text>
</comment>
<reference evidence="1" key="1">
    <citation type="journal article" date="2012" name="Mol. Plant Microbe Interact.">
        <title>A highly conserved effector in Fusarium oxysporum is required for full virulence on Arabidopsis.</title>
        <authorList>
            <person name="Thatcher L.F."/>
            <person name="Gardiner D.M."/>
            <person name="Kazan K."/>
            <person name="Manners J."/>
        </authorList>
    </citation>
    <scope>NUCLEOTIDE SEQUENCE [LARGE SCALE GENOMIC DNA]</scope>
    <source>
        <strain evidence="1">Fo5176</strain>
    </source>
</reference>
<accession>F9G8Z8</accession>